<accession>A0A518AR89</accession>
<dbReference type="RefSeq" id="WP_145248289.1">
    <property type="nucleotide sequence ID" value="NZ_CP036278.1"/>
</dbReference>
<dbReference type="PROSITE" id="PS50977">
    <property type="entry name" value="HTH_TETR_2"/>
    <property type="match status" value="1"/>
</dbReference>
<dbReference type="InterPro" id="IPR036271">
    <property type="entry name" value="Tet_transcr_reg_TetR-rel_C_sf"/>
</dbReference>
<dbReference type="InterPro" id="IPR050624">
    <property type="entry name" value="HTH-type_Tx_Regulator"/>
</dbReference>
<dbReference type="PRINTS" id="PR00455">
    <property type="entry name" value="HTHTETR"/>
</dbReference>
<dbReference type="SUPFAM" id="SSF48498">
    <property type="entry name" value="Tetracyclin repressor-like, C-terminal domain"/>
    <property type="match status" value="1"/>
</dbReference>
<sequence>MPTISERQKDATKQGIYEAAVEVLTHDGLDRATMSRVAQQAGISKGSLYNYFKDKDHLLEFVFEKTIDPLHEQIMGIVDSNAPVLEKLHGVFVTLLNYLGERRKLFSFLLSQQALQKYITPSCSQGPATFALLIQQGIDDGVFRPCDTNFHATMVYGMLRAISDDYLDAEEPLEVDHIAQQLSQFCAIGFAVSPEKVT</sequence>
<dbReference type="KEGG" id="amuc:Pan181_34640"/>
<dbReference type="EMBL" id="CP036278">
    <property type="protein sequence ID" value="QDU57249.1"/>
    <property type="molecule type" value="Genomic_DNA"/>
</dbReference>
<evidence type="ECO:0000256" key="2">
    <source>
        <dbReference type="PROSITE-ProRule" id="PRU00335"/>
    </source>
</evidence>
<reference evidence="4 5" key="1">
    <citation type="submission" date="2019-02" db="EMBL/GenBank/DDBJ databases">
        <title>Deep-cultivation of Planctomycetes and their phenomic and genomic characterization uncovers novel biology.</title>
        <authorList>
            <person name="Wiegand S."/>
            <person name="Jogler M."/>
            <person name="Boedeker C."/>
            <person name="Pinto D."/>
            <person name="Vollmers J."/>
            <person name="Rivas-Marin E."/>
            <person name="Kohn T."/>
            <person name="Peeters S.H."/>
            <person name="Heuer A."/>
            <person name="Rast P."/>
            <person name="Oberbeckmann S."/>
            <person name="Bunk B."/>
            <person name="Jeske O."/>
            <person name="Meyerdierks A."/>
            <person name="Storesund J.E."/>
            <person name="Kallscheuer N."/>
            <person name="Luecker S."/>
            <person name="Lage O.M."/>
            <person name="Pohl T."/>
            <person name="Merkel B.J."/>
            <person name="Hornburger P."/>
            <person name="Mueller R.-W."/>
            <person name="Bruemmer F."/>
            <person name="Labrenz M."/>
            <person name="Spormann A.M."/>
            <person name="Op den Camp H."/>
            <person name="Overmann J."/>
            <person name="Amann R."/>
            <person name="Jetten M.S.M."/>
            <person name="Mascher T."/>
            <person name="Medema M.H."/>
            <person name="Devos D.P."/>
            <person name="Kaster A.-K."/>
            <person name="Ovreas L."/>
            <person name="Rohde M."/>
            <person name="Galperin M.Y."/>
            <person name="Jogler C."/>
        </authorList>
    </citation>
    <scope>NUCLEOTIDE SEQUENCE [LARGE SCALE GENOMIC DNA]</scope>
    <source>
        <strain evidence="4 5">Pan181</strain>
    </source>
</reference>
<dbReference type="SUPFAM" id="SSF46689">
    <property type="entry name" value="Homeodomain-like"/>
    <property type="match status" value="1"/>
</dbReference>
<dbReference type="InterPro" id="IPR001647">
    <property type="entry name" value="HTH_TetR"/>
</dbReference>
<dbReference type="AlphaFoldDB" id="A0A518AR89"/>
<dbReference type="InterPro" id="IPR009057">
    <property type="entry name" value="Homeodomain-like_sf"/>
</dbReference>
<feature type="domain" description="HTH tetR-type" evidence="3">
    <location>
        <begin position="10"/>
        <end position="70"/>
    </location>
</feature>
<gene>
    <name evidence="4" type="primary">kstR2</name>
    <name evidence="4" type="ORF">Pan181_34640</name>
</gene>
<proteinExistence type="predicted"/>
<evidence type="ECO:0000259" key="3">
    <source>
        <dbReference type="PROSITE" id="PS50977"/>
    </source>
</evidence>
<dbReference type="PANTHER" id="PTHR43479">
    <property type="entry name" value="ACREF/ENVCD OPERON REPRESSOR-RELATED"/>
    <property type="match status" value="1"/>
</dbReference>
<name>A0A518AR89_9BACT</name>
<dbReference type="Proteomes" id="UP000315750">
    <property type="component" value="Chromosome"/>
</dbReference>
<dbReference type="GO" id="GO:0003677">
    <property type="term" value="F:DNA binding"/>
    <property type="evidence" value="ECO:0007669"/>
    <property type="project" value="UniProtKB-UniRule"/>
</dbReference>
<dbReference type="Gene3D" id="1.10.357.10">
    <property type="entry name" value="Tetracycline Repressor, domain 2"/>
    <property type="match status" value="1"/>
</dbReference>
<keyword evidence="1 2" id="KW-0238">DNA-binding</keyword>
<dbReference type="OrthoDB" id="270177at2"/>
<dbReference type="PANTHER" id="PTHR43479:SF11">
    <property type="entry name" value="ACREF_ENVCD OPERON REPRESSOR-RELATED"/>
    <property type="match status" value="1"/>
</dbReference>
<dbReference type="InterPro" id="IPR023772">
    <property type="entry name" value="DNA-bd_HTH_TetR-type_CS"/>
</dbReference>
<feature type="DNA-binding region" description="H-T-H motif" evidence="2">
    <location>
        <begin position="33"/>
        <end position="52"/>
    </location>
</feature>
<evidence type="ECO:0000256" key="1">
    <source>
        <dbReference type="ARBA" id="ARBA00023125"/>
    </source>
</evidence>
<keyword evidence="5" id="KW-1185">Reference proteome</keyword>
<dbReference type="PROSITE" id="PS01081">
    <property type="entry name" value="HTH_TETR_1"/>
    <property type="match status" value="1"/>
</dbReference>
<evidence type="ECO:0000313" key="5">
    <source>
        <dbReference type="Proteomes" id="UP000315750"/>
    </source>
</evidence>
<evidence type="ECO:0000313" key="4">
    <source>
        <dbReference type="EMBL" id="QDU57249.1"/>
    </source>
</evidence>
<dbReference type="Pfam" id="PF00440">
    <property type="entry name" value="TetR_N"/>
    <property type="match status" value="1"/>
</dbReference>
<organism evidence="4 5">
    <name type="scientific">Aeoliella mucimassa</name>
    <dbReference type="NCBI Taxonomy" id="2527972"/>
    <lineage>
        <taxon>Bacteria</taxon>
        <taxon>Pseudomonadati</taxon>
        <taxon>Planctomycetota</taxon>
        <taxon>Planctomycetia</taxon>
        <taxon>Pirellulales</taxon>
        <taxon>Lacipirellulaceae</taxon>
        <taxon>Aeoliella</taxon>
    </lineage>
</organism>
<protein>
    <submittedName>
        <fullName evidence="4">HTH-type transcriptional repressor KstR2</fullName>
    </submittedName>
</protein>